<evidence type="ECO:0000256" key="3">
    <source>
        <dbReference type="SAM" id="SignalP"/>
    </source>
</evidence>
<proteinExistence type="predicted"/>
<organism evidence="5 6">
    <name type="scientific">Achlya hypogyna</name>
    <name type="common">Oomycete</name>
    <name type="synonym">Protoachlya hypogyna</name>
    <dbReference type="NCBI Taxonomy" id="1202772"/>
    <lineage>
        <taxon>Eukaryota</taxon>
        <taxon>Sar</taxon>
        <taxon>Stramenopiles</taxon>
        <taxon>Oomycota</taxon>
        <taxon>Saprolegniomycetes</taxon>
        <taxon>Saprolegniales</taxon>
        <taxon>Achlyaceae</taxon>
        <taxon>Achlya</taxon>
    </lineage>
</organism>
<keyword evidence="3" id="KW-0732">Signal</keyword>
<dbReference type="AlphaFoldDB" id="A0A1V9YHW9"/>
<dbReference type="GO" id="GO:0006508">
    <property type="term" value="P:proteolysis"/>
    <property type="evidence" value="ECO:0007669"/>
    <property type="project" value="InterPro"/>
</dbReference>
<evidence type="ECO:0000259" key="4">
    <source>
        <dbReference type="SMART" id="SM00223"/>
    </source>
</evidence>
<dbReference type="InterPro" id="IPR003609">
    <property type="entry name" value="Pan_app"/>
</dbReference>
<dbReference type="InterPro" id="IPR000177">
    <property type="entry name" value="Apple"/>
</dbReference>
<evidence type="ECO:0000313" key="5">
    <source>
        <dbReference type="EMBL" id="OQR85334.1"/>
    </source>
</evidence>
<reference evidence="5 6" key="1">
    <citation type="journal article" date="2014" name="Genome Biol. Evol.">
        <title>The secreted proteins of Achlya hypogyna and Thraustotheca clavata identify the ancestral oomycete secretome and reveal gene acquisitions by horizontal gene transfer.</title>
        <authorList>
            <person name="Misner I."/>
            <person name="Blouin N."/>
            <person name="Leonard G."/>
            <person name="Richards T.A."/>
            <person name="Lane C.E."/>
        </authorList>
    </citation>
    <scope>NUCLEOTIDE SEQUENCE [LARGE SCALE GENOMIC DNA]</scope>
    <source>
        <strain evidence="5 6">ATCC 48635</strain>
    </source>
</reference>
<keyword evidence="6" id="KW-1185">Reference proteome</keyword>
<comment type="caution">
    <text evidence="5">The sequence shown here is derived from an EMBL/GenBank/DDBJ whole genome shotgun (WGS) entry which is preliminary data.</text>
</comment>
<evidence type="ECO:0000313" key="6">
    <source>
        <dbReference type="Proteomes" id="UP000243579"/>
    </source>
</evidence>
<gene>
    <name evidence="5" type="ORF">ACHHYP_11930</name>
</gene>
<dbReference type="Pfam" id="PF14295">
    <property type="entry name" value="PAN_4"/>
    <property type="match status" value="1"/>
</dbReference>
<evidence type="ECO:0000256" key="1">
    <source>
        <dbReference type="ARBA" id="ARBA00022737"/>
    </source>
</evidence>
<name>A0A1V9YHW9_ACHHY</name>
<keyword evidence="1" id="KW-0677">Repeat</keyword>
<feature type="domain" description="Apple" evidence="4">
    <location>
        <begin position="208"/>
        <end position="277"/>
    </location>
</feature>
<protein>
    <recommendedName>
        <fullName evidence="4">Apple domain-containing protein</fullName>
    </recommendedName>
</protein>
<feature type="chain" id="PRO_5010696104" description="Apple domain-containing protein" evidence="3">
    <location>
        <begin position="20"/>
        <end position="277"/>
    </location>
</feature>
<dbReference type="EMBL" id="JNBR01001707">
    <property type="protein sequence ID" value="OQR85334.1"/>
    <property type="molecule type" value="Genomic_DNA"/>
</dbReference>
<dbReference type="OrthoDB" id="164415at2759"/>
<feature type="non-terminal residue" evidence="5">
    <location>
        <position position="277"/>
    </location>
</feature>
<dbReference type="SMART" id="SM00223">
    <property type="entry name" value="APPLE"/>
    <property type="match status" value="1"/>
</dbReference>
<sequence>MFQKLTALVVAVALPLTTAHGIVSSPAAEFDASKMRTSYVDRIEAFFPGKFDDSPQVNVANFNAAFKAQSQFKTLRDMLDPHGPDCGYTLTNVAKKAIPSDGTLTWQNPDTGEGFIPSHTGPCEVWINDKRVFQNDDCATNFPQAPAAKLPVDYSSCTGDSCMLRFYWIALHQPQWQVYKNCVPLQGNGGQATASTAAPSSPVSGGQCSDITADVDYYGNDIAHQSVSGSAQDQVTQCCSACTTTSGCVGFTINSGTCWLKHTLTNATPRQGVVSGG</sequence>
<feature type="signal peptide" evidence="3">
    <location>
        <begin position="1"/>
        <end position="19"/>
    </location>
</feature>
<dbReference type="Gene3D" id="3.50.4.10">
    <property type="entry name" value="Hepatocyte Growth Factor"/>
    <property type="match status" value="1"/>
</dbReference>
<dbReference type="Proteomes" id="UP000243579">
    <property type="component" value="Unassembled WGS sequence"/>
</dbReference>
<accession>A0A1V9YHW9</accession>
<keyword evidence="2" id="KW-1015">Disulfide bond</keyword>
<dbReference type="GO" id="GO:0005576">
    <property type="term" value="C:extracellular region"/>
    <property type="evidence" value="ECO:0007669"/>
    <property type="project" value="InterPro"/>
</dbReference>
<dbReference type="SUPFAM" id="SSF57414">
    <property type="entry name" value="Hairpin loop containing domain-like"/>
    <property type="match status" value="1"/>
</dbReference>
<evidence type="ECO:0000256" key="2">
    <source>
        <dbReference type="ARBA" id="ARBA00023157"/>
    </source>
</evidence>